<keyword evidence="5 8" id="KW-0378">Hydrolase</keyword>
<organism evidence="9 10">
    <name type="scientific">Stachybotrys chartarum (strain CBS 109288 / IBT 7711)</name>
    <name type="common">Toxic black mold</name>
    <name type="synonym">Stilbospora chartarum</name>
    <dbReference type="NCBI Taxonomy" id="1280523"/>
    <lineage>
        <taxon>Eukaryota</taxon>
        <taxon>Fungi</taxon>
        <taxon>Dikarya</taxon>
        <taxon>Ascomycota</taxon>
        <taxon>Pezizomycotina</taxon>
        <taxon>Sordariomycetes</taxon>
        <taxon>Hypocreomycetidae</taxon>
        <taxon>Hypocreales</taxon>
        <taxon>Stachybotryaceae</taxon>
        <taxon>Stachybotrys</taxon>
    </lineage>
</organism>
<name>A0A084AVC8_STACB</name>
<evidence type="ECO:0000256" key="1">
    <source>
        <dbReference type="ARBA" id="ARBA00006249"/>
    </source>
</evidence>
<dbReference type="HOGENOM" id="CLU_014819_3_2_1"/>
<dbReference type="Proteomes" id="UP000028045">
    <property type="component" value="Unassembled WGS sequence"/>
</dbReference>
<dbReference type="PANTHER" id="PTHR33938:SF13">
    <property type="entry name" value="CARBOXYLIC ESTER HYDROLASE"/>
    <property type="match status" value="1"/>
</dbReference>
<dbReference type="OrthoDB" id="3039123at2759"/>
<dbReference type="Pfam" id="PF07519">
    <property type="entry name" value="Tannase"/>
    <property type="match status" value="1"/>
</dbReference>
<dbReference type="AlphaFoldDB" id="A0A084AVC8"/>
<accession>A0A084AVC8</accession>
<evidence type="ECO:0000313" key="9">
    <source>
        <dbReference type="EMBL" id="KEY69257.1"/>
    </source>
</evidence>
<dbReference type="SUPFAM" id="SSF53474">
    <property type="entry name" value="alpha/beta-Hydrolases"/>
    <property type="match status" value="1"/>
</dbReference>
<proteinExistence type="inferred from homology"/>
<evidence type="ECO:0000256" key="8">
    <source>
        <dbReference type="RuleBase" id="RU361238"/>
    </source>
</evidence>
<sequence length="521" mass="55934">MGAICAPSTFTAPRVFGTETLQIHAALVQGFTMHSDTSFRFTHPPITAQDLSFCNVTVAYTHPGTDDVVRVEVWLPATGWNSRLYAVGGGGFAPGRFYLSRGTMAGALAEGYATVTTDAGMGYDASPADPGSWALSSPGNVNLNLLQNFGSTSLNEQAIIAKSLVHDFYGQAPDYSYWNGCSQGGRQGLVLAQRYPDAYDGILAGATAPNMPQTMPYFYWPQQVMNELGEYPPACEIDAIVQASTAHCDSLDGVEDGLISDMDACLDSFDPFSQVGRVIECDTFGFERPISSASATVVNASWFGLTTEVGQRLFHGHNPGTVLTHNSAGVPLLAGTACSSDGTCTGVANPLGTSWIRYFLAKDPDFDYTDMTRDDFVRLVRQGIREMGSLVDADDADLSALRDVGGKLITWHGLSDELISSRSTRAYYNDVSNLFPDISSFYKHYEIPGLGHCAGGAGGSPTAMFEQLRAWVEEGVAPEDSPVSYQIGGTTWNRVVCPYPGRAVVKEGCGDEKAAECWRCV</sequence>
<dbReference type="GO" id="GO:0046872">
    <property type="term" value="F:metal ion binding"/>
    <property type="evidence" value="ECO:0007669"/>
    <property type="project" value="UniProtKB-KW"/>
</dbReference>
<dbReference type="GO" id="GO:0030600">
    <property type="term" value="F:feruloyl esterase activity"/>
    <property type="evidence" value="ECO:0007669"/>
    <property type="project" value="UniProtKB-ARBA"/>
</dbReference>
<dbReference type="InterPro" id="IPR011118">
    <property type="entry name" value="Tannase/feruloyl_esterase"/>
</dbReference>
<evidence type="ECO:0000256" key="2">
    <source>
        <dbReference type="ARBA" id="ARBA00022487"/>
    </source>
</evidence>
<dbReference type="EMBL" id="KL648534">
    <property type="protein sequence ID" value="KEY69257.1"/>
    <property type="molecule type" value="Genomic_DNA"/>
</dbReference>
<evidence type="ECO:0000256" key="3">
    <source>
        <dbReference type="ARBA" id="ARBA00022723"/>
    </source>
</evidence>
<protein>
    <recommendedName>
        <fullName evidence="8">Carboxylic ester hydrolase</fullName>
        <ecNumber evidence="8">3.1.1.-</ecNumber>
    </recommendedName>
</protein>
<keyword evidence="3" id="KW-0479">Metal-binding</keyword>
<gene>
    <name evidence="9" type="ORF">S7711_01708</name>
</gene>
<keyword evidence="7" id="KW-1015">Disulfide bond</keyword>
<evidence type="ECO:0000256" key="7">
    <source>
        <dbReference type="ARBA" id="ARBA00023157"/>
    </source>
</evidence>
<keyword evidence="2" id="KW-0719">Serine esterase</keyword>
<dbReference type="PANTHER" id="PTHR33938">
    <property type="entry name" value="FERULOYL ESTERASE B-RELATED"/>
    <property type="match status" value="1"/>
</dbReference>
<dbReference type="EC" id="3.1.1.-" evidence="8"/>
<keyword evidence="4" id="KW-0732">Signal</keyword>
<dbReference type="Gene3D" id="3.40.50.1820">
    <property type="entry name" value="alpha/beta hydrolase"/>
    <property type="match status" value="1"/>
</dbReference>
<reference evidence="9 10" key="1">
    <citation type="journal article" date="2014" name="BMC Genomics">
        <title>Comparative genome sequencing reveals chemotype-specific gene clusters in the toxigenic black mold Stachybotrys.</title>
        <authorList>
            <person name="Semeiks J."/>
            <person name="Borek D."/>
            <person name="Otwinowski Z."/>
            <person name="Grishin N.V."/>
        </authorList>
    </citation>
    <scope>NUCLEOTIDE SEQUENCE [LARGE SCALE GENOMIC DNA]</scope>
    <source>
        <strain evidence="10">CBS 109288 / IBT 7711</strain>
    </source>
</reference>
<evidence type="ECO:0000256" key="6">
    <source>
        <dbReference type="ARBA" id="ARBA00022837"/>
    </source>
</evidence>
<evidence type="ECO:0000256" key="5">
    <source>
        <dbReference type="ARBA" id="ARBA00022801"/>
    </source>
</evidence>
<evidence type="ECO:0000313" key="10">
    <source>
        <dbReference type="Proteomes" id="UP000028045"/>
    </source>
</evidence>
<evidence type="ECO:0000256" key="4">
    <source>
        <dbReference type="ARBA" id="ARBA00022729"/>
    </source>
</evidence>
<dbReference type="InterPro" id="IPR029058">
    <property type="entry name" value="AB_hydrolase_fold"/>
</dbReference>
<comment type="similarity">
    <text evidence="1 8">Belongs to the tannase family.</text>
</comment>
<keyword evidence="6" id="KW-0106">Calcium</keyword>
<keyword evidence="10" id="KW-1185">Reference proteome</keyword>